<evidence type="ECO:0000256" key="1">
    <source>
        <dbReference type="SAM" id="SignalP"/>
    </source>
</evidence>
<protein>
    <recommendedName>
        <fullName evidence="4">Lipoprotein</fullName>
    </recommendedName>
</protein>
<accession>A0ABR9TGL5</accession>
<dbReference type="RefSeq" id="WP_193845490.1">
    <property type="nucleotide sequence ID" value="NZ_PRDM01000001.1"/>
</dbReference>
<evidence type="ECO:0000313" key="3">
    <source>
        <dbReference type="Proteomes" id="UP000640614"/>
    </source>
</evidence>
<proteinExistence type="predicted"/>
<gene>
    <name evidence="2" type="ORF">C4F50_06025</name>
</gene>
<organism evidence="2 3">
    <name type="scientific">Flavobacterium hungaricum</name>
    <dbReference type="NCBI Taxonomy" id="2082725"/>
    <lineage>
        <taxon>Bacteria</taxon>
        <taxon>Pseudomonadati</taxon>
        <taxon>Bacteroidota</taxon>
        <taxon>Flavobacteriia</taxon>
        <taxon>Flavobacteriales</taxon>
        <taxon>Flavobacteriaceae</taxon>
        <taxon>Flavobacterium</taxon>
    </lineage>
</organism>
<name>A0ABR9TGL5_9FLAO</name>
<keyword evidence="3" id="KW-1185">Reference proteome</keyword>
<evidence type="ECO:0008006" key="4">
    <source>
        <dbReference type="Google" id="ProtNLM"/>
    </source>
</evidence>
<dbReference type="EMBL" id="PRDM01000001">
    <property type="protein sequence ID" value="MBE8724503.1"/>
    <property type="molecule type" value="Genomic_DNA"/>
</dbReference>
<evidence type="ECO:0000313" key="2">
    <source>
        <dbReference type="EMBL" id="MBE8724503.1"/>
    </source>
</evidence>
<feature type="chain" id="PRO_5047328558" description="Lipoprotein" evidence="1">
    <location>
        <begin position="21"/>
        <end position="219"/>
    </location>
</feature>
<feature type="signal peptide" evidence="1">
    <location>
        <begin position="1"/>
        <end position="20"/>
    </location>
</feature>
<dbReference type="Proteomes" id="UP000640614">
    <property type="component" value="Unassembled WGS sequence"/>
</dbReference>
<sequence length="219" mass="23758">MNHSIKLVLLLFITLFSSCADDEDNANAAGNNKGFLKIGSQSVELSQGYLENYGTRGNAYNIDFSLRSKSVSGEGDGAVVYFELFSSLQNNLAKGDYSFGGYSEATAYTFTKWAQSLLGKNINAEKGGMSVTNGISIRPSGGTFKVIENGPAYKVSFTGKGTASYYKDGVLASTQNDVSLIMQYEGDVKRSEGKNFTAKKTNSNERLEKDYAVIWNVPD</sequence>
<dbReference type="PROSITE" id="PS51257">
    <property type="entry name" value="PROKAR_LIPOPROTEIN"/>
    <property type="match status" value="1"/>
</dbReference>
<reference evidence="2 3" key="1">
    <citation type="submission" date="2018-07" db="EMBL/GenBank/DDBJ databases">
        <title>Genome assembly of strain KB82.</title>
        <authorList>
            <person name="Kukolya J."/>
            <person name="Horvath B."/>
            <person name="Nagy I."/>
            <person name="Toth A."/>
        </authorList>
    </citation>
    <scope>NUCLEOTIDE SEQUENCE [LARGE SCALE GENOMIC DNA]</scope>
    <source>
        <strain evidence="2 3">Kb82</strain>
    </source>
</reference>
<keyword evidence="1" id="KW-0732">Signal</keyword>
<comment type="caution">
    <text evidence="2">The sequence shown here is derived from an EMBL/GenBank/DDBJ whole genome shotgun (WGS) entry which is preliminary data.</text>
</comment>